<dbReference type="AlphaFoldDB" id="A0A317DKD6"/>
<gene>
    <name evidence="1" type="ORF">DKT69_15255</name>
</gene>
<dbReference type="Gene3D" id="2.60.120.560">
    <property type="entry name" value="Exo-inulinase, domain 1"/>
    <property type="match status" value="1"/>
</dbReference>
<sequence length="628" mass="65834">MRMKTSDNGYLFLLSGSGETKGKLTVLERAGATVNSHAVTLPYPIHPGEWHHVSVTVAGQRITTTLNGLQVDSFTDGTYPAGGVGFREWNGANLESARFDNAKVVAPDGSVLLADDFSSSDLASWVPPLAGNKISDNSCGGQPAHVAPLTGVDGRPVYMYFSDLWDFHTNEALANYHWEPLRFDADGMIQPLRCDNSVVALASGHPGQADPVPGLDQSSESGAFSHACPVALGARYGQTFSVGRSGPLTSIAVTVFKDGTEAGRVLRNPPTAPLDVRLTALTSDGVPDRTLWSASVRPERIGWSPRQLVLQPGLKVVEGQRLALVLATASPQGCYGVERDPGDPYAGGAGLVGDDQTLVPVAGSDVRFRTTIGAPAVRPVRLDPAAGTTVLAPHPDVPVLPGQPTRAVFRVANLTDDPIRVPVEVEPPAGYAASPETSTVNIGVGETAPGAVAVSRAATDPAAGVIRVRAGSGSVTAPVTPSDNLLRTAVVSASSTHDGWHPSRVNDGQIQAQHGYALWNGGGGWNDDDKSIFPDTLTAAWDSPVRVGSVRVRTIDAPQQPADQYGVRDFAVLALVDGVWRMVGRVSGNISATVDVVFPQVVAGALRLVVTASNDRGYSRVVELEGYA</sequence>
<dbReference type="SUPFAM" id="SSF49899">
    <property type="entry name" value="Concanavalin A-like lectins/glucanases"/>
    <property type="match status" value="1"/>
</dbReference>
<dbReference type="Pfam" id="PF13385">
    <property type="entry name" value="Laminin_G_3"/>
    <property type="match status" value="1"/>
</dbReference>
<protein>
    <recommendedName>
        <fullName evidence="3">F5/8 type C domain-containing protein</fullName>
    </recommendedName>
</protein>
<evidence type="ECO:0008006" key="3">
    <source>
        <dbReference type="Google" id="ProtNLM"/>
    </source>
</evidence>
<organism evidence="1 2">
    <name type="scientific">Micromonospora sicca</name>
    <dbReference type="NCBI Taxonomy" id="2202420"/>
    <lineage>
        <taxon>Bacteria</taxon>
        <taxon>Bacillati</taxon>
        <taxon>Actinomycetota</taxon>
        <taxon>Actinomycetes</taxon>
        <taxon>Micromonosporales</taxon>
        <taxon>Micromonosporaceae</taxon>
        <taxon>Micromonospora</taxon>
    </lineage>
</organism>
<dbReference type="InterPro" id="IPR013320">
    <property type="entry name" value="ConA-like_dom_sf"/>
</dbReference>
<reference evidence="1 2" key="1">
    <citation type="submission" date="2018-05" db="EMBL/GenBank/DDBJ databases">
        <title>Micromonosporas from Atacama Desert.</title>
        <authorList>
            <person name="Carro L."/>
            <person name="Golinska P."/>
            <person name="Klenk H.-P."/>
            <person name="Goodfellow M."/>
        </authorList>
    </citation>
    <scope>NUCLEOTIDE SEQUENCE [LARGE SCALE GENOMIC DNA]</scope>
    <source>
        <strain evidence="1 2">4G51</strain>
    </source>
</reference>
<dbReference type="Proteomes" id="UP000246050">
    <property type="component" value="Unassembled WGS sequence"/>
</dbReference>
<accession>A0A317DKD6</accession>
<dbReference type="Gene3D" id="2.60.120.260">
    <property type="entry name" value="Galactose-binding domain-like"/>
    <property type="match status" value="1"/>
</dbReference>
<proteinExistence type="predicted"/>
<dbReference type="EMBL" id="QGKS01000223">
    <property type="protein sequence ID" value="PWR14620.1"/>
    <property type="molecule type" value="Genomic_DNA"/>
</dbReference>
<evidence type="ECO:0000313" key="1">
    <source>
        <dbReference type="EMBL" id="PWR14620.1"/>
    </source>
</evidence>
<name>A0A317DKD6_9ACTN</name>
<evidence type="ECO:0000313" key="2">
    <source>
        <dbReference type="Proteomes" id="UP000246050"/>
    </source>
</evidence>
<comment type="caution">
    <text evidence="1">The sequence shown here is derived from an EMBL/GenBank/DDBJ whole genome shotgun (WGS) entry which is preliminary data.</text>
</comment>